<feature type="non-terminal residue" evidence="2">
    <location>
        <position position="666"/>
    </location>
</feature>
<proteinExistence type="predicted"/>
<evidence type="ECO:0000313" key="2">
    <source>
        <dbReference type="EMBL" id="RFU28308.1"/>
    </source>
</evidence>
<dbReference type="OMA" id="NIFFEAH"/>
<organism evidence="2 3">
    <name type="scientific">Scytalidium lignicola</name>
    <name type="common">Hyphomycete</name>
    <dbReference type="NCBI Taxonomy" id="5539"/>
    <lineage>
        <taxon>Eukaryota</taxon>
        <taxon>Fungi</taxon>
        <taxon>Dikarya</taxon>
        <taxon>Ascomycota</taxon>
        <taxon>Pezizomycotina</taxon>
        <taxon>Leotiomycetes</taxon>
        <taxon>Leotiomycetes incertae sedis</taxon>
        <taxon>Scytalidium</taxon>
    </lineage>
</organism>
<dbReference type="OrthoDB" id="3471830at2759"/>
<evidence type="ECO:0000313" key="3">
    <source>
        <dbReference type="Proteomes" id="UP000258309"/>
    </source>
</evidence>
<comment type="caution">
    <text evidence="2">The sequence shown here is derived from an EMBL/GenBank/DDBJ whole genome shotgun (WGS) entry which is preliminary data.</text>
</comment>
<feature type="non-terminal residue" evidence="2">
    <location>
        <position position="1"/>
    </location>
</feature>
<keyword evidence="3" id="KW-1185">Reference proteome</keyword>
<name>A0A3E2H4I9_SCYLI</name>
<dbReference type="Proteomes" id="UP000258309">
    <property type="component" value="Unassembled WGS sequence"/>
</dbReference>
<accession>A0A3E2H4I9</accession>
<sequence>MARGSVDLQEIGCGVFANNSFDTSEKYPATMSVPLLNPPGGRARGNSAGKSKPLPIPGSGLLPPSPLHTEPYLPGTMYALVVCGANNTTLADQAMFSDFMGISCTLGLFKDECPGTFLSCFPIEKYFEETPHSDIKFGMIGPAGTPLFTYSARKHSTREGKFFQQVPEEELLGAFTLWIQEMAHKAKPGDAINIFLQCHGGEKGQIYLGTKFMCSSVLANLLETFIYGVQVNCIGSHCHSGILVDKIKATGSLHHYAVSACGLNEYAYSTRRSASNRCRGFRFAQPFVQSLAKCKLPTVHQTEAGPLAAKDFNDFMKDALQRVSSAGAPPQHVQTHLSSQKQTALILLEELVFRDQVDVLYDPRLIHRRRRFEWPTLDLVNLRRVQQEPGQRGKSPTALAQVITVVDKAVSACYGPKLPEFHPPGDSRIIFELERKNPDYEMLLNNLYWRGRQQSAIFDLWIILCERGFVRWENMEAHIDYSNGTGDAGKVYRWLSCFTAVHEEERLRECEPFPGFCPTEFPLLWLAIMIARGCSDEPHKIFEIIHYTGILGKLDPKLIQAFVSGWGDHNLLNCDPKCRGLRPDMPTWRMDYFGSWLPNGLGPDKLNWSKEIVHKFMSRFWAVEKAYKDFHAIPDDILVEECHQAGFLRRHSDREPRLKHSGHWKP</sequence>
<dbReference type="EMBL" id="NCSJ02000168">
    <property type="protein sequence ID" value="RFU28308.1"/>
    <property type="molecule type" value="Genomic_DNA"/>
</dbReference>
<protein>
    <submittedName>
        <fullName evidence="2">Uncharacterized protein</fullName>
    </submittedName>
</protein>
<reference evidence="2 3" key="1">
    <citation type="submission" date="2018-05" db="EMBL/GenBank/DDBJ databases">
        <title>Draft genome sequence of Scytalidium lignicola DSM 105466, a ubiquitous saprotrophic fungus.</title>
        <authorList>
            <person name="Buettner E."/>
            <person name="Gebauer A.M."/>
            <person name="Hofrichter M."/>
            <person name="Liers C."/>
            <person name="Kellner H."/>
        </authorList>
    </citation>
    <scope>NUCLEOTIDE SEQUENCE [LARGE SCALE GENOMIC DNA]</scope>
    <source>
        <strain evidence="2 3">DSM 105466</strain>
    </source>
</reference>
<gene>
    <name evidence="2" type="ORF">B7463_g8043</name>
</gene>
<dbReference type="AlphaFoldDB" id="A0A3E2H4I9"/>
<feature type="region of interest" description="Disordered" evidence="1">
    <location>
        <begin position="32"/>
        <end position="61"/>
    </location>
</feature>
<evidence type="ECO:0000256" key="1">
    <source>
        <dbReference type="SAM" id="MobiDB-lite"/>
    </source>
</evidence>